<proteinExistence type="predicted"/>
<reference evidence="1 2" key="1">
    <citation type="journal article" date="2020" name="Front. Microbiol.">
        <title>Single-cell genomics of novel Actinobacteria with the Wood-Ljungdahl pathway discovered in a serpentinizing system.</title>
        <authorList>
            <person name="Merino N."/>
            <person name="Kawai M."/>
            <person name="Boyd E.S."/>
            <person name="Colman D.R."/>
            <person name="McGlynn S.E."/>
            <person name="Nealson K.H."/>
            <person name="Kurokawa K."/>
            <person name="Hongoh Y."/>
        </authorList>
    </citation>
    <scope>NUCLEOTIDE SEQUENCE [LARGE SCALE GENOMIC DNA]</scope>
    <source>
        <strain evidence="1 2">S09_30</strain>
    </source>
</reference>
<name>A0A6V8NWM7_9ACTN</name>
<sequence>ITKGILHNYPCFYDYPTNSYPPETSEILKIWDEEELANLGALKGKVTIDFSAFRVKDSDEPSRG</sequence>
<dbReference type="Proteomes" id="UP000585609">
    <property type="component" value="Unassembled WGS sequence"/>
</dbReference>
<protein>
    <submittedName>
        <fullName evidence="1">Uncharacterized protein</fullName>
    </submittedName>
</protein>
<evidence type="ECO:0000313" key="1">
    <source>
        <dbReference type="EMBL" id="GFP23671.1"/>
    </source>
</evidence>
<comment type="caution">
    <text evidence="1">The sequence shown here is derived from an EMBL/GenBank/DDBJ whole genome shotgun (WGS) entry which is preliminary data.</text>
</comment>
<accession>A0A6V8NWM7</accession>
<dbReference type="EMBL" id="BLRW01000163">
    <property type="protein sequence ID" value="GFP23671.1"/>
    <property type="molecule type" value="Genomic_DNA"/>
</dbReference>
<evidence type="ECO:0000313" key="2">
    <source>
        <dbReference type="Proteomes" id="UP000585609"/>
    </source>
</evidence>
<dbReference type="AlphaFoldDB" id="A0A6V8NWM7"/>
<feature type="non-terminal residue" evidence="1">
    <location>
        <position position="1"/>
    </location>
</feature>
<organism evidence="1 2">
    <name type="scientific">Candidatus Hakubella thermalkaliphila</name>
    <dbReference type="NCBI Taxonomy" id="2754717"/>
    <lineage>
        <taxon>Bacteria</taxon>
        <taxon>Bacillati</taxon>
        <taxon>Actinomycetota</taxon>
        <taxon>Actinomycetota incertae sedis</taxon>
        <taxon>Candidatus Hakubellales</taxon>
        <taxon>Candidatus Hakubellaceae</taxon>
        <taxon>Candidatus Hakubella</taxon>
    </lineage>
</organism>
<gene>
    <name evidence="1" type="ORF">HKBW3S09_01136</name>
</gene>